<feature type="region of interest" description="Disordered" evidence="4">
    <location>
        <begin position="267"/>
        <end position="307"/>
    </location>
</feature>
<keyword evidence="6" id="KW-1185">Reference proteome</keyword>
<dbReference type="PANTHER" id="PTHR36486:SF2">
    <property type="entry name" value="OS01G0977800 PROTEIN"/>
    <property type="match status" value="1"/>
</dbReference>
<feature type="region of interest" description="Disordered" evidence="4">
    <location>
        <begin position="37"/>
        <end position="73"/>
    </location>
</feature>
<dbReference type="Gramene" id="EOY34703">
    <property type="protein sequence ID" value="EOY34703"/>
    <property type="gene ID" value="TCM_042288"/>
</dbReference>
<keyword evidence="3" id="KW-0862">Zinc</keyword>
<evidence type="ECO:0000256" key="2">
    <source>
        <dbReference type="ARBA" id="ARBA00022771"/>
    </source>
</evidence>
<feature type="compositionally biased region" description="Basic and acidic residues" evidence="4">
    <location>
        <begin position="37"/>
        <end position="49"/>
    </location>
</feature>
<dbReference type="SUPFAM" id="SSF57903">
    <property type="entry name" value="FYVE/PHD zinc finger"/>
    <property type="match status" value="1"/>
</dbReference>
<dbReference type="InterPro" id="IPR011011">
    <property type="entry name" value="Znf_FYVE_PHD"/>
</dbReference>
<dbReference type="PANTHER" id="PTHR36486">
    <property type="entry name" value="OS01G0977800 PROTEIN"/>
    <property type="match status" value="1"/>
</dbReference>
<dbReference type="eggNOG" id="ENOG502QWJE">
    <property type="taxonomic scope" value="Eukaryota"/>
</dbReference>
<dbReference type="HOGENOM" id="CLU_072700_0_0_1"/>
<protein>
    <submittedName>
        <fullName evidence="5">Extra-large GTP-binding protein 3</fullName>
    </submittedName>
</protein>
<evidence type="ECO:0000313" key="5">
    <source>
        <dbReference type="EMBL" id="EOY34703.1"/>
    </source>
</evidence>
<evidence type="ECO:0000313" key="6">
    <source>
        <dbReference type="Proteomes" id="UP000026915"/>
    </source>
</evidence>
<organism evidence="5 6">
    <name type="scientific">Theobroma cacao</name>
    <name type="common">Cacao</name>
    <name type="synonym">Cocoa</name>
    <dbReference type="NCBI Taxonomy" id="3641"/>
    <lineage>
        <taxon>Eukaryota</taxon>
        <taxon>Viridiplantae</taxon>
        <taxon>Streptophyta</taxon>
        <taxon>Embryophyta</taxon>
        <taxon>Tracheophyta</taxon>
        <taxon>Spermatophyta</taxon>
        <taxon>Magnoliopsida</taxon>
        <taxon>eudicotyledons</taxon>
        <taxon>Gunneridae</taxon>
        <taxon>Pentapetalae</taxon>
        <taxon>rosids</taxon>
        <taxon>malvids</taxon>
        <taxon>Malvales</taxon>
        <taxon>Malvaceae</taxon>
        <taxon>Byttnerioideae</taxon>
        <taxon>Theobroma</taxon>
    </lineage>
</organism>
<dbReference type="Proteomes" id="UP000026915">
    <property type="component" value="Chromosome 9"/>
</dbReference>
<evidence type="ECO:0000256" key="3">
    <source>
        <dbReference type="ARBA" id="ARBA00022833"/>
    </source>
</evidence>
<sequence>MGDLETLAKARMELEEMYLGIPDDSVNLTFQDLADMKPKANASEKKKSTSVEPLQEAKNPKQASPLTKPSLDFNRGLRATEDHSHYHHKHYLERGYEDDNFDSHIDMGHHHHHHHHRHHDGENMHAWDGHRYGTDDQSHRIHATSPRGLAEFRHGVERSMAYDDESVISMASNYPERGQRRRPGIPHSNICTICTTSIYIFRHRCLVCGRVYCRQCVCMGMGEMTEGRKCILCLGRRFSQRYIKRAGKMGCCSRYPSSVKQAELKWAEKGPRRSGERAYGRSAMMPRSRSPAKPRTPTRAHATSAAPSFVASSPAYSPYTPTHHHLPL</sequence>
<proteinExistence type="predicted"/>
<keyword evidence="1" id="KW-0479">Metal-binding</keyword>
<name>A0A061GZ03_THECC</name>
<dbReference type="EMBL" id="CM001887">
    <property type="protein sequence ID" value="EOY34703.1"/>
    <property type="molecule type" value="Genomic_DNA"/>
</dbReference>
<dbReference type="InParanoid" id="A0A061GZ03"/>
<gene>
    <name evidence="5" type="ORF">TCM_042288</name>
</gene>
<dbReference type="OMA" id="HSNICTV"/>
<dbReference type="GO" id="GO:0008270">
    <property type="term" value="F:zinc ion binding"/>
    <property type="evidence" value="ECO:0007669"/>
    <property type="project" value="UniProtKB-KW"/>
</dbReference>
<reference evidence="5 6" key="1">
    <citation type="journal article" date="2013" name="Genome Biol.">
        <title>The genome sequence of the most widely cultivated cacao type and its use to identify candidate genes regulating pod color.</title>
        <authorList>
            <person name="Motamayor J.C."/>
            <person name="Mockaitis K."/>
            <person name="Schmutz J."/>
            <person name="Haiminen N."/>
            <person name="Iii D.L."/>
            <person name="Cornejo O."/>
            <person name="Findley S.D."/>
            <person name="Zheng P."/>
            <person name="Utro F."/>
            <person name="Royaert S."/>
            <person name="Saski C."/>
            <person name="Jenkins J."/>
            <person name="Podicheti R."/>
            <person name="Zhao M."/>
            <person name="Scheffler B.E."/>
            <person name="Stack J.C."/>
            <person name="Feltus F.A."/>
            <person name="Mustiga G.M."/>
            <person name="Amores F."/>
            <person name="Phillips W."/>
            <person name="Marelli J.P."/>
            <person name="May G.D."/>
            <person name="Shapiro H."/>
            <person name="Ma J."/>
            <person name="Bustamante C.D."/>
            <person name="Schnell R.J."/>
            <person name="Main D."/>
            <person name="Gilbert D."/>
            <person name="Parida L."/>
            <person name="Kuhn D.N."/>
        </authorList>
    </citation>
    <scope>NUCLEOTIDE SEQUENCE [LARGE SCALE GENOMIC DNA]</scope>
    <source>
        <strain evidence="6">cv. Matina 1-6</strain>
    </source>
</reference>
<dbReference type="InterPro" id="IPR053057">
    <property type="entry name" value="XLG_GTP-binding"/>
</dbReference>
<dbReference type="AlphaFoldDB" id="A0A061GZ03"/>
<dbReference type="CDD" id="cd00065">
    <property type="entry name" value="FYVE_like_SF"/>
    <property type="match status" value="1"/>
</dbReference>
<feature type="compositionally biased region" description="Basic and acidic residues" evidence="4">
    <location>
        <begin position="267"/>
        <end position="279"/>
    </location>
</feature>
<dbReference type="STRING" id="3641.A0A061GZ03"/>
<evidence type="ECO:0000256" key="4">
    <source>
        <dbReference type="SAM" id="MobiDB-lite"/>
    </source>
</evidence>
<keyword evidence="2" id="KW-0863">Zinc-finger</keyword>
<evidence type="ECO:0000256" key="1">
    <source>
        <dbReference type="ARBA" id="ARBA00022723"/>
    </source>
</evidence>
<accession>A0A061GZ03</accession>